<dbReference type="InterPro" id="IPR029063">
    <property type="entry name" value="SAM-dependent_MTases_sf"/>
</dbReference>
<feature type="binding site" evidence="7">
    <location>
        <position position="7"/>
    </location>
    <ligand>
        <name>S-adenosyl-L-methionine</name>
        <dbReference type="ChEBI" id="CHEBI:59789"/>
    </ligand>
</feature>
<proteinExistence type="inferred from homology"/>
<dbReference type="Pfam" id="PF02086">
    <property type="entry name" value="MethyltransfD12"/>
    <property type="match status" value="1"/>
</dbReference>
<comment type="similarity">
    <text evidence="1 8">Belongs to the N(4)/N(6)-methyltransferase family.</text>
</comment>
<dbReference type="AlphaFoldDB" id="A0AB72XBI6"/>
<accession>A0AB72XBI6</accession>
<dbReference type="InterPro" id="IPR012263">
    <property type="entry name" value="M_m6A_EcoRV"/>
</dbReference>
<feature type="binding site" evidence="7">
    <location>
        <position position="175"/>
    </location>
    <ligand>
        <name>S-adenosyl-L-methionine</name>
        <dbReference type="ChEBI" id="CHEBI:59789"/>
    </ligand>
</feature>
<dbReference type="InterPro" id="IPR023095">
    <property type="entry name" value="Ade_MeTrfase_dom_2"/>
</dbReference>
<evidence type="ECO:0000256" key="4">
    <source>
        <dbReference type="ARBA" id="ARBA00022679"/>
    </source>
</evidence>
<organism evidence="9 10">
    <name type="scientific">Ralstonia edaphi</name>
    <dbReference type="NCBI Taxonomy" id="3058599"/>
    <lineage>
        <taxon>Bacteria</taxon>
        <taxon>Pseudomonadati</taxon>
        <taxon>Pseudomonadota</taxon>
        <taxon>Betaproteobacteria</taxon>
        <taxon>Burkholderiales</taxon>
        <taxon>Burkholderiaceae</taxon>
        <taxon>Ralstonia</taxon>
    </lineage>
</organism>
<evidence type="ECO:0000256" key="6">
    <source>
        <dbReference type="ARBA" id="ARBA00047942"/>
    </source>
</evidence>
<dbReference type="PANTHER" id="PTHR30481">
    <property type="entry name" value="DNA ADENINE METHYLASE"/>
    <property type="match status" value="1"/>
</dbReference>
<protein>
    <recommendedName>
        <fullName evidence="2 8">Site-specific DNA-methyltransferase (adenine-specific)</fullName>
        <ecNumber evidence="2 8">2.1.1.72</ecNumber>
    </recommendedName>
</protein>
<dbReference type="GO" id="GO:0009307">
    <property type="term" value="P:DNA restriction-modification system"/>
    <property type="evidence" value="ECO:0007669"/>
    <property type="project" value="InterPro"/>
</dbReference>
<dbReference type="Gene3D" id="1.10.1020.10">
    <property type="entry name" value="Adenine-specific Methyltransferase, Domain 2"/>
    <property type="match status" value="1"/>
</dbReference>
<dbReference type="PROSITE" id="PS00092">
    <property type="entry name" value="N6_MTASE"/>
    <property type="match status" value="1"/>
</dbReference>
<feature type="binding site" evidence="7">
    <location>
        <position position="11"/>
    </location>
    <ligand>
        <name>S-adenosyl-L-methionine</name>
        <dbReference type="ChEBI" id="CHEBI:59789"/>
    </ligand>
</feature>
<dbReference type="EMBL" id="CATWHI010000007">
    <property type="protein sequence ID" value="CAJ0744387.1"/>
    <property type="molecule type" value="Genomic_DNA"/>
</dbReference>
<dbReference type="GO" id="GO:0009007">
    <property type="term" value="F:site-specific DNA-methyltransferase (adenine-specific) activity"/>
    <property type="evidence" value="ECO:0007669"/>
    <property type="project" value="UniProtKB-UniRule"/>
</dbReference>
<comment type="caution">
    <text evidence="9">The sequence shown here is derived from an EMBL/GenBank/DDBJ whole genome shotgun (WGS) entry which is preliminary data.</text>
</comment>
<reference evidence="9 10" key="1">
    <citation type="submission" date="2023-07" db="EMBL/GenBank/DDBJ databases">
        <authorList>
            <person name="Peeters C."/>
        </authorList>
    </citation>
    <scope>NUCLEOTIDE SEQUENCE [LARGE SCALE GENOMIC DNA]</scope>
    <source>
        <strain evidence="9 10">R-16034</strain>
    </source>
</reference>
<dbReference type="Proteomes" id="UP001189225">
    <property type="component" value="Unassembled WGS sequence"/>
</dbReference>
<dbReference type="PRINTS" id="PR00505">
    <property type="entry name" value="D12N6MTFRASE"/>
</dbReference>
<evidence type="ECO:0000256" key="1">
    <source>
        <dbReference type="ARBA" id="ARBA00006594"/>
    </source>
</evidence>
<dbReference type="InterPro" id="IPR012327">
    <property type="entry name" value="MeTrfase_D12"/>
</dbReference>
<comment type="catalytic activity">
    <reaction evidence="6 8">
        <text>a 2'-deoxyadenosine in DNA + S-adenosyl-L-methionine = an N(6)-methyl-2'-deoxyadenosine in DNA + S-adenosyl-L-homocysteine + H(+)</text>
        <dbReference type="Rhea" id="RHEA:15197"/>
        <dbReference type="Rhea" id="RHEA-COMP:12418"/>
        <dbReference type="Rhea" id="RHEA-COMP:12419"/>
        <dbReference type="ChEBI" id="CHEBI:15378"/>
        <dbReference type="ChEBI" id="CHEBI:57856"/>
        <dbReference type="ChEBI" id="CHEBI:59789"/>
        <dbReference type="ChEBI" id="CHEBI:90615"/>
        <dbReference type="ChEBI" id="CHEBI:90616"/>
        <dbReference type="EC" id="2.1.1.72"/>
    </reaction>
</comment>
<dbReference type="EC" id="2.1.1.72" evidence="2 8"/>
<evidence type="ECO:0000256" key="8">
    <source>
        <dbReference type="RuleBase" id="RU361257"/>
    </source>
</evidence>
<evidence type="ECO:0000256" key="2">
    <source>
        <dbReference type="ARBA" id="ARBA00011900"/>
    </source>
</evidence>
<dbReference type="RefSeq" id="WP_316902049.1">
    <property type="nucleotide sequence ID" value="NZ_CATWHI010000007.1"/>
</dbReference>
<keyword evidence="4 8" id="KW-0808">Transferase</keyword>
<sequence length="262" mass="29569">MNSVLRWAGSKRKVLAELRRLSPPSFRRYFEPFAGSAVLFFDLMPTTAVLGDLNPEVVATYEALRDAPEEVCHYLYSVPKTKEAYYIVRDLIPENLSNAQRAARLIYLMKGCFNGVYRTNRQGRFNVPLGSRFFALPEPNEIQAASEALRGVTLVCGDFARAVGDASEGDFVYLDPPYSDGTRFRGEYSYQGSFQSTDQERLITSCNDLTKRGVKVLLSFKECEALCEALEGWSLIRINVTRSVAGFAHSRRLAREILARNY</sequence>
<dbReference type="GO" id="GO:0032259">
    <property type="term" value="P:methylation"/>
    <property type="evidence" value="ECO:0007669"/>
    <property type="project" value="UniProtKB-KW"/>
</dbReference>
<dbReference type="PANTHER" id="PTHR30481:SF3">
    <property type="entry name" value="DNA ADENINE METHYLASE"/>
    <property type="match status" value="1"/>
</dbReference>
<keyword evidence="3 8" id="KW-0489">Methyltransferase</keyword>
<evidence type="ECO:0000313" key="10">
    <source>
        <dbReference type="Proteomes" id="UP001189225"/>
    </source>
</evidence>
<dbReference type="NCBIfam" id="TIGR00571">
    <property type="entry name" value="dam"/>
    <property type="match status" value="1"/>
</dbReference>
<evidence type="ECO:0000256" key="3">
    <source>
        <dbReference type="ARBA" id="ARBA00022603"/>
    </source>
</evidence>
<keyword evidence="5 8" id="KW-0949">S-adenosyl-L-methionine</keyword>
<dbReference type="GO" id="GO:1904047">
    <property type="term" value="F:S-adenosyl-L-methionine binding"/>
    <property type="evidence" value="ECO:0007669"/>
    <property type="project" value="TreeGrafter"/>
</dbReference>
<feature type="binding site" evidence="7">
    <location>
        <position position="52"/>
    </location>
    <ligand>
        <name>S-adenosyl-L-methionine</name>
        <dbReference type="ChEBI" id="CHEBI:59789"/>
    </ligand>
</feature>
<gene>
    <name evidence="9" type="primary">dpnM</name>
    <name evidence="9" type="ORF">R16034_04407</name>
</gene>
<name>A0AB72XBI6_9RALS</name>
<dbReference type="Gene3D" id="3.40.50.150">
    <property type="entry name" value="Vaccinia Virus protein VP39"/>
    <property type="match status" value="1"/>
</dbReference>
<dbReference type="PIRSF" id="PIRSF000398">
    <property type="entry name" value="M_m6A_EcoRV"/>
    <property type="match status" value="1"/>
</dbReference>
<keyword evidence="10" id="KW-1185">Reference proteome</keyword>
<evidence type="ECO:0000313" key="9">
    <source>
        <dbReference type="EMBL" id="CAJ0744387.1"/>
    </source>
</evidence>
<evidence type="ECO:0000256" key="7">
    <source>
        <dbReference type="PIRSR" id="PIRSR000398-1"/>
    </source>
</evidence>
<dbReference type="SUPFAM" id="SSF53335">
    <property type="entry name" value="S-adenosyl-L-methionine-dependent methyltransferases"/>
    <property type="match status" value="1"/>
</dbReference>
<dbReference type="GO" id="GO:0006298">
    <property type="term" value="P:mismatch repair"/>
    <property type="evidence" value="ECO:0007669"/>
    <property type="project" value="TreeGrafter"/>
</dbReference>
<dbReference type="GO" id="GO:0043565">
    <property type="term" value="F:sequence-specific DNA binding"/>
    <property type="evidence" value="ECO:0007669"/>
    <property type="project" value="TreeGrafter"/>
</dbReference>
<evidence type="ECO:0000256" key="5">
    <source>
        <dbReference type="ARBA" id="ARBA00022691"/>
    </source>
</evidence>
<dbReference type="InterPro" id="IPR002052">
    <property type="entry name" value="DNA_methylase_N6_adenine_CS"/>
</dbReference>